<protein>
    <recommendedName>
        <fullName evidence="1">DUF4397 domain-containing protein</fullName>
    </recommendedName>
</protein>
<accession>A0ABN6PP61</accession>
<dbReference type="EMBL" id="AP025730">
    <property type="protein sequence ID" value="BDI07025.1"/>
    <property type="molecule type" value="Genomic_DNA"/>
</dbReference>
<gene>
    <name evidence="2" type="ORF">CATMQ487_39950</name>
</gene>
<sequence>MPLATSPLSTWRRALLRRAGGALLAGCALLLGACGTADESGNAHLRLLNASPGYASLDLYVDSSESSSDVATGSAGGYVSLDTDSHTVAVRRSGTATNLVSTDRTLAKDTDYTLVAYGWEGSLKTALLTDDEEAPSSGVTKVRVFNTATDAGSLDVYLTDAGTVLTDTSPVASSVAASGISDYVELSSGSSWRLRVTGAGDSTDVRLDLSGLSLGSAQVVTLLVTPSDGGVLVHALLVAQGGSTTVLTNTQARVRLVAGTTDKASHSAVVGSSTLTSATASPSVGAYVQVSAGSAQALDVRVNGSRLATTTLSLAAGADVTLLVHGSSAAPALAVISDNNRLPTSSSQAKVRLVNGVYNLGTGLSLTLDYLDIASGITAGGASSYALVAASTGSLMTADAGSTQLCNSRHWTDSLTIAAKSVLTLYVLGDASVPTCALKKDR</sequence>
<reference evidence="2" key="1">
    <citation type="submission" date="2022-04" db="EMBL/GenBank/DDBJ databases">
        <title>Whole genome sequence of Sphaerotilus sp. FB-5.</title>
        <authorList>
            <person name="Takeda M."/>
            <person name="Narihara S."/>
            <person name="Akimoto M."/>
            <person name="Akimoto R."/>
            <person name="Nishiyashiki S."/>
            <person name="Murakami T."/>
        </authorList>
    </citation>
    <scope>NUCLEOTIDE SEQUENCE</scope>
    <source>
        <strain evidence="2">FB-5</strain>
    </source>
</reference>
<evidence type="ECO:0000259" key="1">
    <source>
        <dbReference type="Pfam" id="PF14344"/>
    </source>
</evidence>
<feature type="domain" description="DUF4397" evidence="1">
    <location>
        <begin position="43"/>
        <end position="157"/>
    </location>
</feature>
<dbReference type="Proteomes" id="UP001057498">
    <property type="component" value="Chromosome"/>
</dbReference>
<feature type="domain" description="DUF4397" evidence="1">
    <location>
        <begin position="252"/>
        <end position="357"/>
    </location>
</feature>
<evidence type="ECO:0000313" key="2">
    <source>
        <dbReference type="EMBL" id="BDI07025.1"/>
    </source>
</evidence>
<proteinExistence type="predicted"/>
<dbReference type="RefSeq" id="WP_251970251.1">
    <property type="nucleotide sequence ID" value="NZ_AP025730.1"/>
</dbReference>
<organism evidence="2 3">
    <name type="scientific">Sphaerotilus microaerophilus</name>
    <dbReference type="NCBI Taxonomy" id="2914710"/>
    <lineage>
        <taxon>Bacteria</taxon>
        <taxon>Pseudomonadati</taxon>
        <taxon>Pseudomonadota</taxon>
        <taxon>Betaproteobacteria</taxon>
        <taxon>Burkholderiales</taxon>
        <taxon>Sphaerotilaceae</taxon>
        <taxon>Sphaerotilus</taxon>
    </lineage>
</organism>
<keyword evidence="3" id="KW-1185">Reference proteome</keyword>
<name>A0ABN6PP61_9BURK</name>
<dbReference type="InterPro" id="IPR025510">
    <property type="entry name" value="DUF4397"/>
</dbReference>
<dbReference type="Pfam" id="PF14344">
    <property type="entry name" value="DUF4397"/>
    <property type="match status" value="2"/>
</dbReference>
<evidence type="ECO:0000313" key="3">
    <source>
        <dbReference type="Proteomes" id="UP001057498"/>
    </source>
</evidence>